<evidence type="ECO:0000313" key="4">
    <source>
        <dbReference type="EMBL" id="RAG86484.1"/>
    </source>
</evidence>
<evidence type="ECO:0000313" key="5">
    <source>
        <dbReference type="Proteomes" id="UP000248889"/>
    </source>
</evidence>
<evidence type="ECO:0000259" key="3">
    <source>
        <dbReference type="Pfam" id="PF09992"/>
    </source>
</evidence>
<keyword evidence="2" id="KW-0812">Transmembrane</keyword>
<dbReference type="InterPro" id="IPR018711">
    <property type="entry name" value="NAGPA"/>
</dbReference>
<organism evidence="4 5">
    <name type="scientific">Streptacidiphilus pinicola</name>
    <dbReference type="NCBI Taxonomy" id="2219663"/>
    <lineage>
        <taxon>Bacteria</taxon>
        <taxon>Bacillati</taxon>
        <taxon>Actinomycetota</taxon>
        <taxon>Actinomycetes</taxon>
        <taxon>Kitasatosporales</taxon>
        <taxon>Streptomycetaceae</taxon>
        <taxon>Streptacidiphilus</taxon>
    </lineage>
</organism>
<dbReference type="Pfam" id="PF09992">
    <property type="entry name" value="NAGPA"/>
    <property type="match status" value="1"/>
</dbReference>
<keyword evidence="5" id="KW-1185">Reference proteome</keyword>
<proteinExistence type="predicted"/>
<feature type="domain" description="Phosphodiester glycosidase" evidence="3">
    <location>
        <begin position="229"/>
        <end position="369"/>
    </location>
</feature>
<protein>
    <recommendedName>
        <fullName evidence="3">Phosphodiester glycosidase domain-containing protein</fullName>
    </recommendedName>
</protein>
<feature type="region of interest" description="Disordered" evidence="1">
    <location>
        <begin position="1"/>
        <end position="33"/>
    </location>
</feature>
<dbReference type="AlphaFoldDB" id="A0A2X0IMV9"/>
<keyword evidence="2" id="KW-0472">Membrane</keyword>
<accession>A0A2X0IMV9</accession>
<comment type="caution">
    <text evidence="4">The sequence shown here is derived from an EMBL/GenBank/DDBJ whole genome shotgun (WGS) entry which is preliminary data.</text>
</comment>
<dbReference type="OrthoDB" id="141240at2"/>
<feature type="transmembrane region" description="Helical" evidence="2">
    <location>
        <begin position="55"/>
        <end position="75"/>
    </location>
</feature>
<evidence type="ECO:0000256" key="1">
    <source>
        <dbReference type="SAM" id="MobiDB-lite"/>
    </source>
</evidence>
<dbReference type="EMBL" id="QKYN01000027">
    <property type="protein sequence ID" value="RAG86484.1"/>
    <property type="molecule type" value="Genomic_DNA"/>
</dbReference>
<keyword evidence="2" id="KW-1133">Transmembrane helix</keyword>
<feature type="compositionally biased region" description="Acidic residues" evidence="1">
    <location>
        <begin position="1"/>
        <end position="14"/>
    </location>
</feature>
<sequence>MREQEGTSELDQAAETEPTMPRPSARARRIRRGLLRRRPRPAGPITHRRWIWRRIWRCALALTVAFSLWLGYSVYGALSAPGTDSTAARLAEWGRDHGLNWAVNWLEVQTYTPPKAGGAVPPDALARMQAAQRQQDLARKAAITLHAPVKPLVSPALPGEGDFSPLIEEHGQPVVQSATMRPDTQYTSFPVGVVWMKQSALSFALHPGFQEPGGNWGVPDTVPSGQRLGLVATYNGGFKVSNGDSHGGFYLDGRTVGTLRDGAATEVFYKNGSLRIGVWGQDVRMTPDVVGVRQCLVPLVAHGQVTQQVYDGGTATWGFTDQGAPFVARSGVGVDKNGNIIYVGGRVLSVQTLAVLLQRAGAVTAMMLDINLSWPSFISYDGSHDTADPTPHNLVNFVRPADRYYQESSRDFVAVYTRSHS</sequence>
<reference evidence="4 5" key="1">
    <citation type="submission" date="2018-06" db="EMBL/GenBank/DDBJ databases">
        <title>Streptacidiphilus pinicola sp. nov., isolated from pine grove soil.</title>
        <authorList>
            <person name="Roh S.G."/>
            <person name="Park S."/>
            <person name="Kim M.-K."/>
            <person name="Yun B.-R."/>
            <person name="Park J."/>
            <person name="Kim M.J."/>
            <person name="Kim Y.S."/>
            <person name="Kim S.B."/>
        </authorList>
    </citation>
    <scope>NUCLEOTIDE SEQUENCE [LARGE SCALE GENOMIC DNA]</scope>
    <source>
        <strain evidence="4 5">MMS16-CNU450</strain>
    </source>
</reference>
<gene>
    <name evidence="4" type="ORF">DN069_06660</name>
</gene>
<name>A0A2X0IMV9_9ACTN</name>
<dbReference type="Proteomes" id="UP000248889">
    <property type="component" value="Unassembled WGS sequence"/>
</dbReference>
<evidence type="ECO:0000256" key="2">
    <source>
        <dbReference type="SAM" id="Phobius"/>
    </source>
</evidence>